<reference evidence="4" key="1">
    <citation type="submission" date="2020-05" db="EMBL/GenBank/DDBJ databases">
        <authorList>
            <person name="Chiriac C."/>
            <person name="Salcher M."/>
            <person name="Ghai R."/>
            <person name="Kavagutti S V."/>
        </authorList>
    </citation>
    <scope>NUCLEOTIDE SEQUENCE</scope>
</reference>
<dbReference type="SUPFAM" id="SSF53383">
    <property type="entry name" value="PLP-dependent transferases"/>
    <property type="match status" value="1"/>
</dbReference>
<dbReference type="Gene3D" id="3.40.640.10">
    <property type="entry name" value="Type I PLP-dependent aspartate aminotransferase-like (Major domain)"/>
    <property type="match status" value="1"/>
</dbReference>
<dbReference type="PIRSF" id="PIRSF000390">
    <property type="entry name" value="PLP_StrS"/>
    <property type="match status" value="1"/>
</dbReference>
<dbReference type="InterPro" id="IPR000653">
    <property type="entry name" value="DegT/StrS_aminotransferase"/>
</dbReference>
<dbReference type="InterPro" id="IPR015424">
    <property type="entry name" value="PyrdxlP-dep_Trfase"/>
</dbReference>
<dbReference type="InterPro" id="IPR015421">
    <property type="entry name" value="PyrdxlP-dep_Trfase_major"/>
</dbReference>
<keyword evidence="2" id="KW-0663">Pyridoxal phosphate</keyword>
<dbReference type="PANTHER" id="PTHR30244">
    <property type="entry name" value="TRANSAMINASE"/>
    <property type="match status" value="1"/>
</dbReference>
<dbReference type="FunFam" id="3.40.640.10:FF:000079">
    <property type="entry name" value="LPS biosynthesis protein"/>
    <property type="match status" value="1"/>
</dbReference>
<comment type="similarity">
    <text evidence="3">Belongs to the DegT/DnrJ/EryC1 family.</text>
</comment>
<comment type="cofactor">
    <cofactor evidence="1">
        <name>pyridoxal 5'-phosphate</name>
        <dbReference type="ChEBI" id="CHEBI:597326"/>
    </cofactor>
</comment>
<dbReference type="GO" id="GO:0000271">
    <property type="term" value="P:polysaccharide biosynthetic process"/>
    <property type="evidence" value="ECO:0007669"/>
    <property type="project" value="TreeGrafter"/>
</dbReference>
<evidence type="ECO:0000313" key="4">
    <source>
        <dbReference type="EMBL" id="CAB4783388.1"/>
    </source>
</evidence>
<dbReference type="PANTHER" id="PTHR30244:SF34">
    <property type="entry name" value="DTDP-4-AMINO-4,6-DIDEOXYGALACTOSE TRANSAMINASE"/>
    <property type="match status" value="1"/>
</dbReference>
<dbReference type="GO" id="GO:0008483">
    <property type="term" value="F:transaminase activity"/>
    <property type="evidence" value="ECO:0007669"/>
    <property type="project" value="TreeGrafter"/>
</dbReference>
<evidence type="ECO:0000256" key="3">
    <source>
        <dbReference type="ARBA" id="ARBA00037999"/>
    </source>
</evidence>
<dbReference type="EMBL" id="CAFAAG010000001">
    <property type="protein sequence ID" value="CAB4783388.1"/>
    <property type="molecule type" value="Genomic_DNA"/>
</dbReference>
<accession>A0A6J6WJY0</accession>
<name>A0A6J6WJY0_9ZZZZ</name>
<dbReference type="InterPro" id="IPR015422">
    <property type="entry name" value="PyrdxlP-dep_Trfase_small"/>
</dbReference>
<protein>
    <submittedName>
        <fullName evidence="4">Unannotated protein</fullName>
    </submittedName>
</protein>
<dbReference type="GO" id="GO:0030170">
    <property type="term" value="F:pyridoxal phosphate binding"/>
    <property type="evidence" value="ECO:0007669"/>
    <property type="project" value="TreeGrafter"/>
</dbReference>
<dbReference type="NCBIfam" id="NF011936">
    <property type="entry name" value="PRK15407.1"/>
    <property type="match status" value="1"/>
</dbReference>
<dbReference type="AlphaFoldDB" id="A0A6J6WJY0"/>
<evidence type="ECO:0000256" key="2">
    <source>
        <dbReference type="ARBA" id="ARBA00022898"/>
    </source>
</evidence>
<proteinExistence type="inferred from homology"/>
<dbReference type="Pfam" id="PF01041">
    <property type="entry name" value="DegT_DnrJ_EryC1"/>
    <property type="match status" value="1"/>
</dbReference>
<dbReference type="CDD" id="cd00616">
    <property type="entry name" value="AHBA_syn"/>
    <property type="match status" value="1"/>
</dbReference>
<dbReference type="Gene3D" id="3.90.1150.10">
    <property type="entry name" value="Aspartate Aminotransferase, domain 1"/>
    <property type="match status" value="1"/>
</dbReference>
<organism evidence="4">
    <name type="scientific">freshwater metagenome</name>
    <dbReference type="NCBI Taxonomy" id="449393"/>
    <lineage>
        <taxon>unclassified sequences</taxon>
        <taxon>metagenomes</taxon>
        <taxon>ecological metagenomes</taxon>
    </lineage>
</organism>
<sequence length="447" mass="49343">MPQQGSDQKTADQLRKEIAALVEQYHQAAFPVKPFLGGISTLPVSGKVFDADEMQHLVDSSLDFWLTTGRYAEQFETQFAKVMGMKHALLCNSGSSANLLAVTALTSPRLKKRALKEGDEVITVAAGFPTTVNPILQNRLVPVFVDVQLGTYDATMESIEAAIGPKTKAIVMAHTLGNPFNLDGVMSIAKEHNLFVVEDTCDAVGATYNDKPVGSFGDISTTSFYPAHHITMGEGGCVLVKSAPMKKIVESFRDWGRDCWCPPGNDNTCGRRFDWQLGELPYGYDHKYVYSHIGYNLKLTDMQAAVGVAQLKKLPDFIAARRHNFNRLYAGLKKFEEVLILPETTPNSNPSWFGFAITIRPGAPFSRLELVQHIESRRIGTRLLFGGNLMRQPAYIGMPHRVVGPLTNADIITDNTFWLGVYPGLNDEMVDFMVATVAEFIETKVSA</sequence>
<evidence type="ECO:0000256" key="1">
    <source>
        <dbReference type="ARBA" id="ARBA00001933"/>
    </source>
</evidence>
<gene>
    <name evidence="4" type="ORF">UFOPK2975_00052</name>
</gene>